<dbReference type="PANTHER" id="PTHR12069">
    <property type="entry name" value="DNA-DIRECTED RNA POLYMERASES III 80 KDA POLYPEPTIDE RNA POLYMERASE III SUBUNIT 5"/>
    <property type="match status" value="1"/>
</dbReference>
<evidence type="ECO:0000313" key="2">
    <source>
        <dbReference type="EMBL" id="KAL1311187.1"/>
    </source>
</evidence>
<comment type="caution">
    <text evidence="2">The sequence shown here is derived from an EMBL/GenBank/DDBJ whole genome shotgun (WGS) entry which is preliminary data.</text>
</comment>
<sequence length="350" mass="38810">MFSMIIAKDSAAGRTHEDDDPVTAEYDVYVTPASAEQMYLLQYPVRARHQPYNERHGARPTEMRIKPQAGFIEMDVQLNTSANFNKFQGLVWGDAMRKAQAAGNATYGAAAGFAPAGAPKGRGRGAGGVGGEASSMEAIDSNLSRFNDSLNRNIVYTKQTLGGQIVQDETGNPNYMLGAFRGNELHLTRLDGIVQMRPQFHNVDAVVHQETAARRSEAADERKPAQAMALAQTYKDNRDIDNLEGLRAKNLLLLAQEEKWTKFNYFDEDEPESFEAYHERLFVPETESAAHLKSTLTNEAYLDAISAPRIDPSGRKKKRPLTKKQMTAIEQAEDDVEVRQPDDDAADAVQ</sequence>
<protein>
    <recommendedName>
        <fullName evidence="4">DNA-directed RNA polymerase III subunit Rpc5</fullName>
    </recommendedName>
</protein>
<name>A0ABR3PNT1_9PEZI</name>
<keyword evidence="3" id="KW-1185">Reference proteome</keyword>
<accession>A0ABR3PNT1</accession>
<dbReference type="RefSeq" id="XP_069204036.1">
    <property type="nucleotide sequence ID" value="XM_069347917.1"/>
</dbReference>
<evidence type="ECO:0000313" key="3">
    <source>
        <dbReference type="Proteomes" id="UP001562354"/>
    </source>
</evidence>
<dbReference type="EMBL" id="JBFMKM010000003">
    <property type="protein sequence ID" value="KAL1311187.1"/>
    <property type="molecule type" value="Genomic_DNA"/>
</dbReference>
<dbReference type="Proteomes" id="UP001562354">
    <property type="component" value="Unassembled WGS sequence"/>
</dbReference>
<feature type="region of interest" description="Disordered" evidence="1">
    <location>
        <begin position="307"/>
        <end position="350"/>
    </location>
</feature>
<dbReference type="Pfam" id="PF04801">
    <property type="entry name" value="RPC5"/>
    <property type="match status" value="2"/>
</dbReference>
<evidence type="ECO:0008006" key="4">
    <source>
        <dbReference type="Google" id="ProtNLM"/>
    </source>
</evidence>
<dbReference type="InterPro" id="IPR006886">
    <property type="entry name" value="RNA_pol_III_Rpc5"/>
</dbReference>
<dbReference type="PANTHER" id="PTHR12069:SF0">
    <property type="entry name" value="DNA-DIRECTED RNA POLYMERASE III SUBUNIT RPC5"/>
    <property type="match status" value="1"/>
</dbReference>
<proteinExistence type="predicted"/>
<organism evidence="2 3">
    <name type="scientific">Neodothiora populina</name>
    <dbReference type="NCBI Taxonomy" id="2781224"/>
    <lineage>
        <taxon>Eukaryota</taxon>
        <taxon>Fungi</taxon>
        <taxon>Dikarya</taxon>
        <taxon>Ascomycota</taxon>
        <taxon>Pezizomycotina</taxon>
        <taxon>Dothideomycetes</taxon>
        <taxon>Dothideomycetidae</taxon>
        <taxon>Dothideales</taxon>
        <taxon>Dothioraceae</taxon>
        <taxon>Neodothiora</taxon>
    </lineage>
</organism>
<reference evidence="2 3" key="1">
    <citation type="submission" date="2024-07" db="EMBL/GenBank/DDBJ databases">
        <title>Draft sequence of the Neodothiora populina.</title>
        <authorList>
            <person name="Drown D.D."/>
            <person name="Schuette U.S."/>
            <person name="Buechlein A.B."/>
            <person name="Rusch D.R."/>
            <person name="Winton L.W."/>
            <person name="Adams G.A."/>
        </authorList>
    </citation>
    <scope>NUCLEOTIDE SEQUENCE [LARGE SCALE GENOMIC DNA]</scope>
    <source>
        <strain evidence="2 3">CPC 39397</strain>
    </source>
</reference>
<dbReference type="GeneID" id="95975086"/>
<evidence type="ECO:0000256" key="1">
    <source>
        <dbReference type="SAM" id="MobiDB-lite"/>
    </source>
</evidence>
<gene>
    <name evidence="2" type="ORF">AAFC00_001383</name>
</gene>